<sequence length="72" mass="8148">MSDNQNNLSWIEQNNFSQTVNQIRGDQEVPILTPRWLNVLESGYINTLDDALDVLEDAQQVNANDILGNNSM</sequence>
<dbReference type="Proteomes" id="UP000323166">
    <property type="component" value="Unassembled WGS sequence"/>
</dbReference>
<proteinExistence type="predicted"/>
<dbReference type="EMBL" id="VNHM01000005">
    <property type="protein sequence ID" value="TYO96147.1"/>
    <property type="molecule type" value="Genomic_DNA"/>
</dbReference>
<dbReference type="AlphaFoldDB" id="A0A5S4ZTM5"/>
<gene>
    <name evidence="1" type="ORF">LX24_01095</name>
</gene>
<keyword evidence="2" id="KW-1185">Reference proteome</keyword>
<dbReference type="RefSeq" id="WP_166511137.1">
    <property type="nucleotide sequence ID" value="NZ_VNHM01000005.1"/>
</dbReference>
<reference evidence="1 2" key="1">
    <citation type="submission" date="2019-07" db="EMBL/GenBank/DDBJ databases">
        <title>Genomic Encyclopedia of Type Strains, Phase I: the one thousand microbial genomes (KMG-I) project.</title>
        <authorList>
            <person name="Kyrpides N."/>
        </authorList>
    </citation>
    <scope>NUCLEOTIDE SEQUENCE [LARGE SCALE GENOMIC DNA]</scope>
    <source>
        <strain evidence="1 2">DSM 6562</strain>
    </source>
</reference>
<evidence type="ECO:0000313" key="2">
    <source>
        <dbReference type="Proteomes" id="UP000323166"/>
    </source>
</evidence>
<comment type="caution">
    <text evidence="1">The sequence shown here is derived from an EMBL/GenBank/DDBJ whole genome shotgun (WGS) entry which is preliminary data.</text>
</comment>
<name>A0A5S4ZTM5_9FIRM</name>
<evidence type="ECO:0000313" key="1">
    <source>
        <dbReference type="EMBL" id="TYO96147.1"/>
    </source>
</evidence>
<accession>A0A5S4ZTM5</accession>
<organism evidence="1 2">
    <name type="scientific">Desulfallas thermosapovorans DSM 6562</name>
    <dbReference type="NCBI Taxonomy" id="1121431"/>
    <lineage>
        <taxon>Bacteria</taxon>
        <taxon>Bacillati</taxon>
        <taxon>Bacillota</taxon>
        <taxon>Clostridia</taxon>
        <taxon>Eubacteriales</taxon>
        <taxon>Desulfallaceae</taxon>
        <taxon>Desulfallas</taxon>
    </lineage>
</organism>
<protein>
    <submittedName>
        <fullName evidence="1">Uncharacterized protein</fullName>
    </submittedName>
</protein>